<keyword evidence="1 4" id="KW-0808">Transferase</keyword>
<dbReference type="PROSITE" id="PS51186">
    <property type="entry name" value="GNAT"/>
    <property type="match status" value="1"/>
</dbReference>
<dbReference type="SUPFAM" id="SSF55729">
    <property type="entry name" value="Acyl-CoA N-acyltransferases (Nat)"/>
    <property type="match status" value="1"/>
</dbReference>
<sequence length="169" mass="18704">MIPAGYSLRPATGDDLPAIVEIYNSIIPGRQVTADLEPVTVEARRPWLAAHNPATRPVWVLVEDRSGATAGWMSFDTFYARAAYDGTVMIAIYLAEPFRRQGLGRALLRHAVQIAPAHGVHTILGYIFGHNLPSLRLFEGEAFARWAHLPRVAILDGVERDLIIVGRRI</sequence>
<reference evidence="4" key="1">
    <citation type="submission" date="2016-10" db="EMBL/GenBank/DDBJ databases">
        <title>Sequence of Gallionella enrichment culture.</title>
        <authorList>
            <person name="Poehlein A."/>
            <person name="Muehling M."/>
            <person name="Daniel R."/>
        </authorList>
    </citation>
    <scope>NUCLEOTIDE SEQUENCE</scope>
</reference>
<dbReference type="PANTHER" id="PTHR43072:SF23">
    <property type="entry name" value="UPF0039 PROTEIN C11D3.02C"/>
    <property type="match status" value="1"/>
</dbReference>
<gene>
    <name evidence="4" type="primary">ywnH_3</name>
    <name evidence="4" type="ORF">GALL_142170</name>
</gene>
<dbReference type="Pfam" id="PF00583">
    <property type="entry name" value="Acetyltransf_1"/>
    <property type="match status" value="1"/>
</dbReference>
<evidence type="ECO:0000313" key="4">
    <source>
        <dbReference type="EMBL" id="OIR03595.1"/>
    </source>
</evidence>
<comment type="caution">
    <text evidence="4">The sequence shown here is derived from an EMBL/GenBank/DDBJ whole genome shotgun (WGS) entry which is preliminary data.</text>
</comment>
<dbReference type="CDD" id="cd04301">
    <property type="entry name" value="NAT_SF"/>
    <property type="match status" value="1"/>
</dbReference>
<feature type="domain" description="N-acetyltransferase" evidence="3">
    <location>
        <begin position="6"/>
        <end position="161"/>
    </location>
</feature>
<evidence type="ECO:0000256" key="2">
    <source>
        <dbReference type="ARBA" id="ARBA00023315"/>
    </source>
</evidence>
<dbReference type="EMBL" id="MLJW01000064">
    <property type="protein sequence ID" value="OIR03595.1"/>
    <property type="molecule type" value="Genomic_DNA"/>
</dbReference>
<dbReference type="InterPro" id="IPR000182">
    <property type="entry name" value="GNAT_dom"/>
</dbReference>
<protein>
    <submittedName>
        <fullName evidence="4">Putative phosphinothricin acetyltransferase YwnH</fullName>
        <ecNumber evidence="4">2.3.1.183</ecNumber>
    </submittedName>
</protein>
<evidence type="ECO:0000256" key="1">
    <source>
        <dbReference type="ARBA" id="ARBA00022679"/>
    </source>
</evidence>
<keyword evidence="2 4" id="KW-0012">Acyltransferase</keyword>
<dbReference type="Gene3D" id="3.40.630.30">
    <property type="match status" value="1"/>
</dbReference>
<proteinExistence type="predicted"/>
<dbReference type="PANTHER" id="PTHR43072">
    <property type="entry name" value="N-ACETYLTRANSFERASE"/>
    <property type="match status" value="1"/>
</dbReference>
<accession>A0A1J5S6P3</accession>
<dbReference type="GO" id="GO:0102971">
    <property type="term" value="F:phosphinothricin N-acetyltransferase activity"/>
    <property type="evidence" value="ECO:0007669"/>
    <property type="project" value="UniProtKB-EC"/>
</dbReference>
<dbReference type="InterPro" id="IPR016181">
    <property type="entry name" value="Acyl_CoA_acyltransferase"/>
</dbReference>
<dbReference type="AlphaFoldDB" id="A0A1J5S6P3"/>
<name>A0A1J5S6P3_9ZZZZ</name>
<organism evidence="4">
    <name type="scientific">mine drainage metagenome</name>
    <dbReference type="NCBI Taxonomy" id="410659"/>
    <lineage>
        <taxon>unclassified sequences</taxon>
        <taxon>metagenomes</taxon>
        <taxon>ecological metagenomes</taxon>
    </lineage>
</organism>
<dbReference type="EC" id="2.3.1.183" evidence="4"/>
<evidence type="ECO:0000259" key="3">
    <source>
        <dbReference type="PROSITE" id="PS51186"/>
    </source>
</evidence>